<dbReference type="InterPro" id="IPR011992">
    <property type="entry name" value="EF-hand-dom_pair"/>
</dbReference>
<evidence type="ECO:0000256" key="1">
    <source>
        <dbReference type="ARBA" id="ARBA00004316"/>
    </source>
</evidence>
<dbReference type="PANTHER" id="PTHR46613">
    <property type="entry name" value="RADIAL SPOKE HEAD 10 HOMOLOG B-RELATED"/>
    <property type="match status" value="1"/>
</dbReference>
<comment type="caution">
    <text evidence="4">The sequence shown here is derived from an EMBL/GenBank/DDBJ whole genome shotgun (WGS) entry which is preliminary data.</text>
</comment>
<feature type="compositionally biased region" description="Acidic residues" evidence="3">
    <location>
        <begin position="128"/>
        <end position="137"/>
    </location>
</feature>
<comment type="subcellular location">
    <subcellularLocation>
        <location evidence="1">Cell projection</location>
    </subcellularLocation>
</comment>
<feature type="region of interest" description="Disordered" evidence="3">
    <location>
        <begin position="122"/>
        <end position="147"/>
    </location>
</feature>
<accession>A0AAE0FEV6</accession>
<evidence type="ECO:0000256" key="2">
    <source>
        <dbReference type="ARBA" id="ARBA00023273"/>
    </source>
</evidence>
<dbReference type="EMBL" id="LGRX02019667">
    <property type="protein sequence ID" value="KAK3258269.1"/>
    <property type="molecule type" value="Genomic_DNA"/>
</dbReference>
<reference evidence="4 5" key="1">
    <citation type="journal article" date="2015" name="Genome Biol. Evol.">
        <title>Comparative Genomics of a Bacterivorous Green Alga Reveals Evolutionary Causalities and Consequences of Phago-Mixotrophic Mode of Nutrition.</title>
        <authorList>
            <person name="Burns J.A."/>
            <person name="Paasch A."/>
            <person name="Narechania A."/>
            <person name="Kim E."/>
        </authorList>
    </citation>
    <scope>NUCLEOTIDE SEQUENCE [LARGE SCALE GENOMIC DNA]</scope>
    <source>
        <strain evidence="4 5">PLY_AMNH</strain>
    </source>
</reference>
<dbReference type="Proteomes" id="UP001190700">
    <property type="component" value="Unassembled WGS sequence"/>
</dbReference>
<keyword evidence="2" id="KW-0966">Cell projection</keyword>
<keyword evidence="5" id="KW-1185">Reference proteome</keyword>
<dbReference type="SUPFAM" id="SSF47473">
    <property type="entry name" value="EF-hand"/>
    <property type="match status" value="1"/>
</dbReference>
<dbReference type="AlphaFoldDB" id="A0AAE0FEV6"/>
<organism evidence="4 5">
    <name type="scientific">Cymbomonas tetramitiformis</name>
    <dbReference type="NCBI Taxonomy" id="36881"/>
    <lineage>
        <taxon>Eukaryota</taxon>
        <taxon>Viridiplantae</taxon>
        <taxon>Chlorophyta</taxon>
        <taxon>Pyramimonadophyceae</taxon>
        <taxon>Pyramimonadales</taxon>
        <taxon>Pyramimonadaceae</taxon>
        <taxon>Cymbomonas</taxon>
    </lineage>
</organism>
<evidence type="ECO:0000256" key="3">
    <source>
        <dbReference type="SAM" id="MobiDB-lite"/>
    </source>
</evidence>
<name>A0AAE0FEV6_9CHLO</name>
<dbReference type="Gene3D" id="1.10.238.10">
    <property type="entry name" value="EF-hand"/>
    <property type="match status" value="1"/>
</dbReference>
<evidence type="ECO:0000313" key="4">
    <source>
        <dbReference type="EMBL" id="KAK3258269.1"/>
    </source>
</evidence>
<gene>
    <name evidence="4" type="ORF">CYMTET_32678</name>
</gene>
<dbReference type="GO" id="GO:0042995">
    <property type="term" value="C:cell projection"/>
    <property type="evidence" value="ECO:0007669"/>
    <property type="project" value="UniProtKB-SubCell"/>
</dbReference>
<feature type="non-terminal residue" evidence="4">
    <location>
        <position position="1"/>
    </location>
</feature>
<protein>
    <submittedName>
        <fullName evidence="4">Uncharacterized protein</fullName>
    </submittedName>
</protein>
<dbReference type="PANTHER" id="PTHR46613:SF1">
    <property type="entry name" value="RADIAL SPOKE HEAD 10 HOMOLOG B-RELATED"/>
    <property type="match status" value="1"/>
</dbReference>
<sequence length="377" mass="40831">KKATEQPSDVKQLREASNAKSASVYTVVYPSKMRDVFAKEGIKDEQAQADELAGLKSTLETHQLLLKQTFRYYSCISGKNAMTMTGPEFNKLVKDCNLIDQDMSKAKVKLTAAAVDIIFQQANKDPEETGGEDDGADDAGTANNPDREFVPEEFTEALIRIAAVKFKDSHKTLAGRLEALILGPMSSEAGRCDTSIFRAMVGLPETQAVLQKHGGHLELIFAHYAAEEGIVGMGTMSISEYKAFLKDCKIFNDTFNDTAMNVIFGNVLDARGGGGGDDEPELGFGEFLEAVAAIVQYRMCNPYQPFPQRLDNFITRNIIPHAKAAKAQIKKAPSKKGNQVKDAAKKAAAALNIAGTKSKETFMETGSAALEGLMPGS</sequence>
<proteinExistence type="predicted"/>
<evidence type="ECO:0000313" key="5">
    <source>
        <dbReference type="Proteomes" id="UP001190700"/>
    </source>
</evidence>